<comment type="caution">
    <text evidence="2">The sequence shown here is derived from an EMBL/GenBank/DDBJ whole genome shotgun (WGS) entry which is preliminary data.</text>
</comment>
<dbReference type="AlphaFoldDB" id="A0A7J6LSK6"/>
<evidence type="ECO:0000313" key="2">
    <source>
        <dbReference type="EMBL" id="KAF4661980.1"/>
    </source>
</evidence>
<proteinExistence type="predicted"/>
<accession>A0A7J6LSK6</accession>
<name>A0A7J6LSK6_PEROL</name>
<evidence type="ECO:0000313" key="3">
    <source>
        <dbReference type="Proteomes" id="UP000572268"/>
    </source>
</evidence>
<evidence type="ECO:0000256" key="1">
    <source>
        <dbReference type="SAM" id="MobiDB-lite"/>
    </source>
</evidence>
<feature type="compositionally biased region" description="Polar residues" evidence="1">
    <location>
        <begin position="86"/>
        <end position="97"/>
    </location>
</feature>
<protein>
    <submittedName>
        <fullName evidence="2">Uncharacterized protein</fullName>
    </submittedName>
</protein>
<dbReference type="Proteomes" id="UP000572268">
    <property type="component" value="Unassembled WGS sequence"/>
</dbReference>
<dbReference type="EMBL" id="JABANN010000335">
    <property type="protein sequence ID" value="KAF4661980.1"/>
    <property type="molecule type" value="Genomic_DNA"/>
</dbReference>
<feature type="region of interest" description="Disordered" evidence="1">
    <location>
        <begin position="62"/>
        <end position="97"/>
    </location>
</feature>
<gene>
    <name evidence="2" type="ORF">FOL46_005522</name>
</gene>
<reference evidence="2 3" key="1">
    <citation type="submission" date="2020-04" db="EMBL/GenBank/DDBJ databases">
        <title>Perkinsus olseni comparative genomics.</title>
        <authorList>
            <person name="Bogema D.R."/>
        </authorList>
    </citation>
    <scope>NUCLEOTIDE SEQUENCE [LARGE SCALE GENOMIC DNA]</scope>
    <source>
        <strain evidence="2">ATCC PRA-31</strain>
    </source>
</reference>
<feature type="non-terminal residue" evidence="2">
    <location>
        <position position="121"/>
    </location>
</feature>
<organism evidence="2 3">
    <name type="scientific">Perkinsus olseni</name>
    <name type="common">Perkinsus atlanticus</name>
    <dbReference type="NCBI Taxonomy" id="32597"/>
    <lineage>
        <taxon>Eukaryota</taxon>
        <taxon>Sar</taxon>
        <taxon>Alveolata</taxon>
        <taxon>Perkinsozoa</taxon>
        <taxon>Perkinsea</taxon>
        <taxon>Perkinsida</taxon>
        <taxon>Perkinsidae</taxon>
        <taxon>Perkinsus</taxon>
    </lineage>
</organism>
<sequence>LKMAQFLVKNNTEDSKAADLDKRNPGPEELCITFMGQRVPRKQLRQYCQACKIELSYENVGKDTGHNVSDTHKQQAPIKARKRWRTQQSPGWGNSRFQSHLRKTSADFDTKDAIRRIWATI</sequence>
<feature type="compositionally biased region" description="Basic and acidic residues" evidence="1">
    <location>
        <begin position="62"/>
        <end position="73"/>
    </location>
</feature>